<dbReference type="Gene3D" id="3.40.50.300">
    <property type="entry name" value="P-loop containing nucleotide triphosphate hydrolases"/>
    <property type="match status" value="2"/>
</dbReference>
<dbReference type="SUPFAM" id="SSF57997">
    <property type="entry name" value="Tropomyosin"/>
    <property type="match status" value="2"/>
</dbReference>
<dbReference type="GO" id="GO:0006260">
    <property type="term" value="P:DNA replication"/>
    <property type="evidence" value="ECO:0007669"/>
    <property type="project" value="UniProtKB-UniRule"/>
</dbReference>
<dbReference type="PIRSF" id="PIRSF005719">
    <property type="entry name" value="SMC"/>
    <property type="match status" value="1"/>
</dbReference>
<keyword evidence="2 6" id="KW-0547">Nucleotide-binding</keyword>
<dbReference type="PANTHER" id="PTHR43977">
    <property type="entry name" value="STRUCTURAL MAINTENANCE OF CHROMOSOMES PROTEIN 3"/>
    <property type="match status" value="1"/>
</dbReference>
<keyword evidence="1 6" id="KW-0963">Cytoplasm</keyword>
<evidence type="ECO:0000256" key="1">
    <source>
        <dbReference type="ARBA" id="ARBA00022490"/>
    </source>
</evidence>
<evidence type="ECO:0000256" key="5">
    <source>
        <dbReference type="ARBA" id="ARBA00023125"/>
    </source>
</evidence>
<dbReference type="Gene3D" id="1.10.287.1490">
    <property type="match status" value="1"/>
</dbReference>
<dbReference type="EMBL" id="CP008796">
    <property type="protein sequence ID" value="AIH03876.1"/>
    <property type="molecule type" value="Genomic_DNA"/>
</dbReference>
<dbReference type="GO" id="GO:0007059">
    <property type="term" value="P:chromosome segregation"/>
    <property type="evidence" value="ECO:0007669"/>
    <property type="project" value="UniProtKB-UniRule"/>
</dbReference>
<dbReference type="Proteomes" id="UP000028481">
    <property type="component" value="Chromosome"/>
</dbReference>
<dbReference type="OrthoDB" id="9808768at2"/>
<keyword evidence="4 6" id="KW-0175">Coiled coil</keyword>
<dbReference type="GO" id="GO:0005524">
    <property type="term" value="F:ATP binding"/>
    <property type="evidence" value="ECO:0007669"/>
    <property type="project" value="UniProtKB-UniRule"/>
</dbReference>
<evidence type="ECO:0000256" key="6">
    <source>
        <dbReference type="HAMAP-Rule" id="MF_01894"/>
    </source>
</evidence>
<organism evidence="8 9">
    <name type="scientific">Thermodesulfobacterium commune DSM 2178</name>
    <dbReference type="NCBI Taxonomy" id="289377"/>
    <lineage>
        <taxon>Bacteria</taxon>
        <taxon>Pseudomonadati</taxon>
        <taxon>Thermodesulfobacteriota</taxon>
        <taxon>Thermodesulfobacteria</taxon>
        <taxon>Thermodesulfobacteriales</taxon>
        <taxon>Thermodesulfobacteriaceae</taxon>
        <taxon>Thermodesulfobacterium</taxon>
    </lineage>
</organism>
<evidence type="ECO:0000256" key="3">
    <source>
        <dbReference type="ARBA" id="ARBA00022840"/>
    </source>
</evidence>
<evidence type="ECO:0000313" key="8">
    <source>
        <dbReference type="EMBL" id="AIH03876.1"/>
    </source>
</evidence>
<dbReference type="GO" id="GO:0030261">
    <property type="term" value="P:chromosome condensation"/>
    <property type="evidence" value="ECO:0007669"/>
    <property type="project" value="InterPro"/>
</dbReference>
<comment type="subcellular location">
    <subcellularLocation>
        <location evidence="6">Cytoplasm</location>
    </subcellularLocation>
</comment>
<dbReference type="InterPro" id="IPR011890">
    <property type="entry name" value="SMC_prok"/>
</dbReference>
<evidence type="ECO:0000313" key="9">
    <source>
        <dbReference type="Proteomes" id="UP000028481"/>
    </source>
</evidence>
<keyword evidence="3 6" id="KW-0067">ATP-binding</keyword>
<evidence type="ECO:0000259" key="7">
    <source>
        <dbReference type="Pfam" id="PF02463"/>
    </source>
</evidence>
<accession>A0A075WSN3</accession>
<dbReference type="GO" id="GO:0003677">
    <property type="term" value="F:DNA binding"/>
    <property type="evidence" value="ECO:0007669"/>
    <property type="project" value="UniProtKB-UniRule"/>
</dbReference>
<dbReference type="GO" id="GO:0005737">
    <property type="term" value="C:cytoplasm"/>
    <property type="evidence" value="ECO:0007669"/>
    <property type="project" value="UniProtKB-SubCell"/>
</dbReference>
<dbReference type="GO" id="GO:0007062">
    <property type="term" value="P:sister chromatid cohesion"/>
    <property type="evidence" value="ECO:0007669"/>
    <property type="project" value="InterPro"/>
</dbReference>
<sequence length="1150" mass="136087">MFLKKIEIYGFKSFPYKVTIPFSPGITGIVGPNGAGKSNVLDAIKWVLGEQSPKKLRVKELSDLIFAGNEDKKKVDFAEVRMTINHDPPVWEKYKDFPEVVITRRFYRNGESEFFINQKPCRLKDIQFLFLELGINTQSYSIIDQGEVSKFIELSPKERRIFLEDLAGVSKFKITEEETKKNLKLTEENLIRLNDVLKEVENQYHHLKKQAEEAKQYLNLKQRLEKLIAEKNLYLWKKNHQEKKEIETNILGLKEEISQTEKQIEVLETEEHVLSQKLLGLENTIRSLREELESKEKIYKDWEVRFGNLLREERDLVHRIDKEKVKEETEKRQLEALDKENHNIEETLNKLKNQAEKLKTQLEKLKTQKETLKNLYEEKLSEFKTQEETFFRLQKEVEKFNEKKHLLEREIQNLTREKESAKKFYQNLKLEKEKLEKESTLWNNLIDEKEQKLKKLTNEEELLSKEIEKLIQKSNQLKLAAENLKGEKKSIEERILLINRLLPNKDKNSFKNLPFHVDFLPNFLNVKEKEDLDLLEIVFKEDLNALLIEGIPHIKTISGYVKENTPLFLKNPEFIRFFEIKKEGELTEALLESYAKNPRFIYVKKEGLLFTPFGFIYVLKKKNEGKIRLQKELEELYQAKIQVEDRLKALTLEEQNLKERLSSYQTKRNQFLNEIKKLKAEIENIQKQKQNFQLSWVKIEEKESNVKERLNQISQEINRLNQEKEEIENQFHLVKNELEKNKETYQKTKAEITGLEKQIKDIETSLNKLLQETIQIKTKRDSLLQRKTEIQKQTEKLKNNLKTYQNSIDLLQQQLLHIKERLKEVREKKDSYLKEIEGLKKDLDKVNQQKIEVEKNLRSLEQQKKQKEKEIKNLETQIYNLEIRLTEKKLLLENLKQALEGVEFDPFSLENEELDNKIDLNLLEKEIQKLKEDLKNFQEINLASIKEFEVISERYHQLLNQKEDLEKGIAKLQEILENLKQLSKEKIQTTLQEVNQKLSEIFSLIFKGGDAQLIFNGDDLLTAGLDFQVKIPGKNIKHLNMLSGGEKALCVLAILIAFYLVKPGPFCIFDEVDAPLDEKNSLKFIRLLNLIKKNSQIILVTHNPNVMKEVDTLLGVTMEEKGISKVFIIKPFERVNEGRYPEDWLKHAQR</sequence>
<dbReference type="HAMAP" id="MF_01894">
    <property type="entry name" value="Smc_prok"/>
    <property type="match status" value="1"/>
</dbReference>
<comment type="function">
    <text evidence="6">Required for chromosome condensation and partitioning.</text>
</comment>
<evidence type="ECO:0000256" key="2">
    <source>
        <dbReference type="ARBA" id="ARBA00022741"/>
    </source>
</evidence>
<comment type="similarity">
    <text evidence="6">Belongs to the SMC family.</text>
</comment>
<name>A0A075WSN3_9BACT</name>
<dbReference type="AlphaFoldDB" id="A0A075WSN3"/>
<keyword evidence="9" id="KW-1185">Reference proteome</keyword>
<feature type="coiled-coil region" evidence="6">
    <location>
        <begin position="176"/>
        <end position="494"/>
    </location>
</feature>
<dbReference type="GO" id="GO:0016887">
    <property type="term" value="F:ATP hydrolysis activity"/>
    <property type="evidence" value="ECO:0007669"/>
    <property type="project" value="InterPro"/>
</dbReference>
<evidence type="ECO:0000256" key="4">
    <source>
        <dbReference type="ARBA" id="ARBA00023054"/>
    </source>
</evidence>
<dbReference type="KEGG" id="tcm:HL41_03230"/>
<dbReference type="RefSeq" id="WP_038061825.1">
    <property type="nucleotide sequence ID" value="NZ_CP008796.1"/>
</dbReference>
<comment type="subunit">
    <text evidence="6">Homodimer.</text>
</comment>
<dbReference type="InterPro" id="IPR024704">
    <property type="entry name" value="SMC"/>
</dbReference>
<dbReference type="STRING" id="289377.HL41_03230"/>
<dbReference type="eggNOG" id="COG1196">
    <property type="taxonomic scope" value="Bacteria"/>
</dbReference>
<dbReference type="InterPro" id="IPR027417">
    <property type="entry name" value="P-loop_NTPase"/>
</dbReference>
<feature type="binding site" evidence="6">
    <location>
        <begin position="32"/>
        <end position="39"/>
    </location>
    <ligand>
        <name>ATP</name>
        <dbReference type="ChEBI" id="CHEBI:30616"/>
    </ligand>
</feature>
<reference evidence="8 9" key="1">
    <citation type="journal article" date="2015" name="Genome Announc.">
        <title>Genome Sequence of a Sulfate-Reducing Thermophilic Bacterium, Thermodesulfobacterium commune DSM 2178T (Phylum Thermodesulfobacteria).</title>
        <authorList>
            <person name="Bhatnagar S."/>
            <person name="Badger J.H."/>
            <person name="Madupu R."/>
            <person name="Khouri H.M."/>
            <person name="O'Connor E.M."/>
            <person name="Robb F.T."/>
            <person name="Ward N.L."/>
            <person name="Eisen J.A."/>
        </authorList>
    </citation>
    <scope>NUCLEOTIDE SEQUENCE [LARGE SCALE GENOMIC DNA]</scope>
    <source>
        <strain evidence="8 9">DSM 2178</strain>
    </source>
</reference>
<gene>
    <name evidence="6" type="primary">smc</name>
    <name evidence="8" type="ORF">HL41_03230</name>
</gene>
<protein>
    <recommendedName>
        <fullName evidence="6">Chromosome partition protein Smc</fullName>
    </recommendedName>
</protein>
<feature type="domain" description="RecF/RecN/SMC N-terminal" evidence="7">
    <location>
        <begin position="2"/>
        <end position="1124"/>
    </location>
</feature>
<keyword evidence="5 6" id="KW-0238">DNA-binding</keyword>
<dbReference type="PaxDb" id="289377-HL41_03230"/>
<comment type="domain">
    <text evidence="6">Contains large globular domains required for ATP hydrolysis at each terminus and a third globular domain forming a flexible hinge near the middle of the molecule. These domains are separated by coiled-coil structures.</text>
</comment>
<dbReference type="SUPFAM" id="SSF52540">
    <property type="entry name" value="P-loop containing nucleoside triphosphate hydrolases"/>
    <property type="match status" value="1"/>
</dbReference>
<feature type="coiled-coil region" evidence="6">
    <location>
        <begin position="619"/>
        <end position="992"/>
    </location>
</feature>
<proteinExistence type="inferred from homology"/>
<dbReference type="HOGENOM" id="CLU_001042_2_2_0"/>
<dbReference type="InterPro" id="IPR003395">
    <property type="entry name" value="RecF/RecN/SMC_N"/>
</dbReference>
<dbReference type="Pfam" id="PF02463">
    <property type="entry name" value="SMC_N"/>
    <property type="match status" value="1"/>
</dbReference>